<evidence type="ECO:0000313" key="1">
    <source>
        <dbReference type="EMBL" id="ORZ13703.1"/>
    </source>
</evidence>
<dbReference type="EMBL" id="MCGE01000016">
    <property type="protein sequence ID" value="ORZ13703.1"/>
    <property type="molecule type" value="Genomic_DNA"/>
</dbReference>
<sequence>MLENHVLLGLALKASKKGILADSLKGRNDNTWTDIMSLTSEIPNSAPSIDDNSEDTNPLYIDSYDTATNNNSYGHVLHHLAYKMLQGGILNEDDLEALIEPQSRGVSDLRTTLLSIAESILLNSNNTGVDTYEQAVLELSLFGHILNPPTQTP</sequence>
<accession>A0A1X2IC71</accession>
<gene>
    <name evidence="1" type="ORF">BCR42DRAFT_439415</name>
</gene>
<dbReference type="Proteomes" id="UP000193560">
    <property type="component" value="Unassembled WGS sequence"/>
</dbReference>
<reference evidence="1 2" key="1">
    <citation type="submission" date="2016-07" db="EMBL/GenBank/DDBJ databases">
        <title>Pervasive Adenine N6-methylation of Active Genes in Fungi.</title>
        <authorList>
            <consortium name="DOE Joint Genome Institute"/>
            <person name="Mondo S.J."/>
            <person name="Dannebaum R.O."/>
            <person name="Kuo R.C."/>
            <person name="Labutti K."/>
            <person name="Haridas S."/>
            <person name="Kuo A."/>
            <person name="Salamov A."/>
            <person name="Ahrendt S.R."/>
            <person name="Lipzen A."/>
            <person name="Sullivan W."/>
            <person name="Andreopoulos W.B."/>
            <person name="Clum A."/>
            <person name="Lindquist E."/>
            <person name="Daum C."/>
            <person name="Ramamoorthy G.K."/>
            <person name="Gryganskyi A."/>
            <person name="Culley D."/>
            <person name="Magnuson J.K."/>
            <person name="James T.Y."/>
            <person name="O'Malley M.A."/>
            <person name="Stajich J.E."/>
            <person name="Spatafora J.W."/>
            <person name="Visel A."/>
            <person name="Grigoriev I.V."/>
        </authorList>
    </citation>
    <scope>NUCLEOTIDE SEQUENCE [LARGE SCALE GENOMIC DNA]</scope>
    <source>
        <strain evidence="1 2">NRRL 1336</strain>
    </source>
</reference>
<comment type="caution">
    <text evidence="1">The sequence shown here is derived from an EMBL/GenBank/DDBJ whole genome shotgun (WGS) entry which is preliminary data.</text>
</comment>
<name>A0A1X2IC71_9FUNG</name>
<evidence type="ECO:0000313" key="2">
    <source>
        <dbReference type="Proteomes" id="UP000193560"/>
    </source>
</evidence>
<organism evidence="1 2">
    <name type="scientific">Absidia repens</name>
    <dbReference type="NCBI Taxonomy" id="90262"/>
    <lineage>
        <taxon>Eukaryota</taxon>
        <taxon>Fungi</taxon>
        <taxon>Fungi incertae sedis</taxon>
        <taxon>Mucoromycota</taxon>
        <taxon>Mucoromycotina</taxon>
        <taxon>Mucoromycetes</taxon>
        <taxon>Mucorales</taxon>
        <taxon>Cunninghamellaceae</taxon>
        <taxon>Absidia</taxon>
    </lineage>
</organism>
<dbReference type="AlphaFoldDB" id="A0A1X2IC71"/>
<protein>
    <submittedName>
        <fullName evidence="1">Uncharacterized protein</fullName>
    </submittedName>
</protein>
<keyword evidence="2" id="KW-1185">Reference proteome</keyword>
<proteinExistence type="predicted"/>